<keyword evidence="2" id="KW-1185">Reference proteome</keyword>
<dbReference type="Proteomes" id="UP000652354">
    <property type="component" value="Unassembled WGS sequence"/>
</dbReference>
<reference evidence="1" key="1">
    <citation type="submission" date="2021-01" db="EMBL/GenBank/DDBJ databases">
        <title>Whole genome shotgun sequence of Demequina activiva NBRC 110675.</title>
        <authorList>
            <person name="Komaki H."/>
            <person name="Tamura T."/>
        </authorList>
    </citation>
    <scope>NUCLEOTIDE SEQUENCE</scope>
    <source>
        <strain evidence="1">NBRC 110675</strain>
    </source>
</reference>
<dbReference type="AlphaFoldDB" id="A0A919Q258"/>
<organism evidence="1 2">
    <name type="scientific">Demequina activiva</name>
    <dbReference type="NCBI Taxonomy" id="1582364"/>
    <lineage>
        <taxon>Bacteria</taxon>
        <taxon>Bacillati</taxon>
        <taxon>Actinomycetota</taxon>
        <taxon>Actinomycetes</taxon>
        <taxon>Micrococcales</taxon>
        <taxon>Demequinaceae</taxon>
        <taxon>Demequina</taxon>
    </lineage>
</organism>
<proteinExistence type="predicted"/>
<accession>A0A919Q258</accession>
<evidence type="ECO:0000313" key="2">
    <source>
        <dbReference type="Proteomes" id="UP000652354"/>
    </source>
</evidence>
<comment type="caution">
    <text evidence="1">The sequence shown here is derived from an EMBL/GenBank/DDBJ whole genome shotgun (WGS) entry which is preliminary data.</text>
</comment>
<protein>
    <submittedName>
        <fullName evidence="1">Uncharacterized protein</fullName>
    </submittedName>
</protein>
<evidence type="ECO:0000313" key="1">
    <source>
        <dbReference type="EMBL" id="GIG54900.1"/>
    </source>
</evidence>
<dbReference type="RefSeq" id="WP_203655799.1">
    <property type="nucleotide sequence ID" value="NZ_BONR01000003.1"/>
</dbReference>
<dbReference type="EMBL" id="BONR01000003">
    <property type="protein sequence ID" value="GIG54900.1"/>
    <property type="molecule type" value="Genomic_DNA"/>
</dbReference>
<sequence>MAGIDDYCAAAKEPTVQLMAAVFDIQTDPAKGAEVVALVDQLLANEAARPSELPASADGWVRHGTQTLRDMRAAAQAGDGARVWEVFSDKERGMYLLGNTCQGRAGW</sequence>
<name>A0A919Q258_9MICO</name>
<gene>
    <name evidence="1" type="ORF">Dac01nite_16520</name>
</gene>